<proteinExistence type="predicted"/>
<dbReference type="PANTHER" id="PTHR12461">
    <property type="entry name" value="HYPOXIA-INDUCIBLE FACTOR 1 ALPHA INHIBITOR-RELATED"/>
    <property type="match status" value="1"/>
</dbReference>
<feature type="domain" description="JmjC" evidence="1">
    <location>
        <begin position="113"/>
        <end position="259"/>
    </location>
</feature>
<dbReference type="InterPro" id="IPR003347">
    <property type="entry name" value="JmjC_dom"/>
</dbReference>
<comment type="caution">
    <text evidence="2">The sequence shown here is derived from an EMBL/GenBank/DDBJ whole genome shotgun (WGS) entry which is preliminary data.</text>
</comment>
<gene>
    <name evidence="2" type="ORF">H6G06_07700</name>
</gene>
<dbReference type="AlphaFoldDB" id="A0A927A076"/>
<evidence type="ECO:0000313" key="2">
    <source>
        <dbReference type="EMBL" id="MBD2293374.1"/>
    </source>
</evidence>
<sequence>MKITPIERINQPSITEFCNKFVIPDKPVILTGVANEWKACEQWTPETFKSMFGDVIAPLRASDDEIEVFFGGLAEKKLISIADYIDSILSETQDGHKRLYLGNIPFDSPIAKAHLDKIRPDFEFPNYFPDNTGNDLRLWIGGANQKSTIHNDNYHNLNAQIFGEKTFLLFAPEEYQKLYATKMDDELWSSPIDPQKPNLSKYPLFDDVTGLEAVLAPGDILFIPAFWWHQARSITPSINVNMWVYTHKICEIWEQHPVLSGNMANVVS</sequence>
<dbReference type="PROSITE" id="PS51184">
    <property type="entry name" value="JMJC"/>
    <property type="match status" value="1"/>
</dbReference>
<dbReference type="SMART" id="SM00558">
    <property type="entry name" value="JmjC"/>
    <property type="match status" value="1"/>
</dbReference>
<dbReference type="PANTHER" id="PTHR12461:SF105">
    <property type="entry name" value="HYPOXIA-INDUCIBLE FACTOR 1-ALPHA INHIBITOR"/>
    <property type="match status" value="1"/>
</dbReference>
<organism evidence="2 3">
    <name type="scientific">Anabaena sphaerica FACHB-251</name>
    <dbReference type="NCBI Taxonomy" id="2692883"/>
    <lineage>
        <taxon>Bacteria</taxon>
        <taxon>Bacillati</taxon>
        <taxon>Cyanobacteriota</taxon>
        <taxon>Cyanophyceae</taxon>
        <taxon>Nostocales</taxon>
        <taxon>Nostocaceae</taxon>
        <taxon>Anabaena</taxon>
    </lineage>
</organism>
<protein>
    <submittedName>
        <fullName evidence="2">Cupin-like domain-containing protein</fullName>
    </submittedName>
</protein>
<evidence type="ECO:0000313" key="3">
    <source>
        <dbReference type="Proteomes" id="UP000662185"/>
    </source>
</evidence>
<dbReference type="Pfam" id="PF13621">
    <property type="entry name" value="Cupin_8"/>
    <property type="match status" value="1"/>
</dbReference>
<dbReference type="InterPro" id="IPR041667">
    <property type="entry name" value="Cupin_8"/>
</dbReference>
<keyword evidence="3" id="KW-1185">Reference proteome</keyword>
<name>A0A927A076_9NOST</name>
<dbReference type="Gene3D" id="2.60.120.650">
    <property type="entry name" value="Cupin"/>
    <property type="match status" value="1"/>
</dbReference>
<dbReference type="Proteomes" id="UP000662185">
    <property type="component" value="Unassembled WGS sequence"/>
</dbReference>
<dbReference type="SUPFAM" id="SSF51197">
    <property type="entry name" value="Clavaminate synthase-like"/>
    <property type="match status" value="1"/>
</dbReference>
<dbReference type="EMBL" id="JACJQU010000003">
    <property type="protein sequence ID" value="MBD2293374.1"/>
    <property type="molecule type" value="Genomic_DNA"/>
</dbReference>
<accession>A0A927A076</accession>
<dbReference type="RefSeq" id="WP_190558719.1">
    <property type="nucleotide sequence ID" value="NZ_JACJQU010000003.1"/>
</dbReference>
<evidence type="ECO:0000259" key="1">
    <source>
        <dbReference type="PROSITE" id="PS51184"/>
    </source>
</evidence>
<reference evidence="3" key="1">
    <citation type="journal article" date="2020" name="ISME J.">
        <title>Comparative genomics reveals insights into cyanobacterial evolution and habitat adaptation.</title>
        <authorList>
            <person name="Chen M.Y."/>
            <person name="Teng W.K."/>
            <person name="Zhao L."/>
            <person name="Hu C.X."/>
            <person name="Zhou Y.K."/>
            <person name="Han B.P."/>
            <person name="Song L.R."/>
            <person name="Shu W.S."/>
        </authorList>
    </citation>
    <scope>NUCLEOTIDE SEQUENCE [LARGE SCALE GENOMIC DNA]</scope>
    <source>
        <strain evidence="3">FACHB-251</strain>
    </source>
</reference>